<dbReference type="InterPro" id="IPR037143">
    <property type="entry name" value="4-PPantetheinyl_Trfase_dom_sf"/>
</dbReference>
<feature type="binding site" evidence="11">
    <location>
        <position position="58"/>
    </location>
    <ligand>
        <name>Mg(2+)</name>
        <dbReference type="ChEBI" id="CHEBI:18420"/>
    </ligand>
</feature>
<name>A0A1H9WQX5_9BACI</name>
<dbReference type="PANTHER" id="PTHR12215:SF10">
    <property type="entry name" value="L-AMINOADIPATE-SEMIALDEHYDE DEHYDROGENASE-PHOSPHOPANTETHEINYL TRANSFERASE"/>
    <property type="match status" value="1"/>
</dbReference>
<evidence type="ECO:0000256" key="4">
    <source>
        <dbReference type="ARBA" id="ARBA00022516"/>
    </source>
</evidence>
<comment type="similarity">
    <text evidence="11">Belongs to the P-Pant transferase superfamily. AcpS family.</text>
</comment>
<dbReference type="InterPro" id="IPR002582">
    <property type="entry name" value="ACPS"/>
</dbReference>
<evidence type="ECO:0000256" key="11">
    <source>
        <dbReference type="HAMAP-Rule" id="MF_00101"/>
    </source>
</evidence>
<keyword evidence="3 11" id="KW-0963">Cytoplasm</keyword>
<keyword evidence="4 11" id="KW-0444">Lipid biosynthesis</keyword>
<keyword evidence="6 11" id="KW-0479">Metal-binding</keyword>
<evidence type="ECO:0000313" key="14">
    <source>
        <dbReference type="Proteomes" id="UP000198571"/>
    </source>
</evidence>
<evidence type="ECO:0000256" key="8">
    <source>
        <dbReference type="ARBA" id="ARBA00022842"/>
    </source>
</evidence>
<evidence type="ECO:0000256" key="9">
    <source>
        <dbReference type="ARBA" id="ARBA00023098"/>
    </source>
</evidence>
<reference evidence="14" key="1">
    <citation type="submission" date="2016-10" db="EMBL/GenBank/DDBJ databases">
        <authorList>
            <person name="Varghese N."/>
            <person name="Submissions S."/>
        </authorList>
    </citation>
    <scope>NUCLEOTIDE SEQUENCE [LARGE SCALE GENOMIC DNA]</scope>
    <source>
        <strain evidence="14">S9</strain>
    </source>
</reference>
<evidence type="ECO:0000313" key="13">
    <source>
        <dbReference type="EMBL" id="SES36318.1"/>
    </source>
</evidence>
<dbReference type="SUPFAM" id="SSF56214">
    <property type="entry name" value="4'-phosphopantetheinyl transferase"/>
    <property type="match status" value="1"/>
</dbReference>
<dbReference type="InterPro" id="IPR008278">
    <property type="entry name" value="4-PPantetheinyl_Trfase_dom"/>
</dbReference>
<dbReference type="InterPro" id="IPR050559">
    <property type="entry name" value="P-Pant_transferase_sf"/>
</dbReference>
<dbReference type="EC" id="2.7.8.7" evidence="11"/>
<evidence type="ECO:0000256" key="6">
    <source>
        <dbReference type="ARBA" id="ARBA00022723"/>
    </source>
</evidence>
<proteinExistence type="inferred from homology"/>
<dbReference type="AlphaFoldDB" id="A0A1H9WQX5"/>
<dbReference type="Pfam" id="PF01648">
    <property type="entry name" value="ACPS"/>
    <property type="match status" value="1"/>
</dbReference>
<keyword evidence="8 11" id="KW-0460">Magnesium</keyword>
<evidence type="ECO:0000256" key="7">
    <source>
        <dbReference type="ARBA" id="ARBA00022832"/>
    </source>
</evidence>
<dbReference type="InterPro" id="IPR004568">
    <property type="entry name" value="Ppantetheine-prot_Trfase_dom"/>
</dbReference>
<dbReference type="RefSeq" id="WP_093055081.1">
    <property type="nucleotide sequence ID" value="NZ_FOGT01000019.1"/>
</dbReference>
<dbReference type="GO" id="GO:0005829">
    <property type="term" value="C:cytosol"/>
    <property type="evidence" value="ECO:0007669"/>
    <property type="project" value="TreeGrafter"/>
</dbReference>
<organism evidence="13 14">
    <name type="scientific">Salipaludibacillus aurantiacus</name>
    <dbReference type="NCBI Taxonomy" id="1601833"/>
    <lineage>
        <taxon>Bacteria</taxon>
        <taxon>Bacillati</taxon>
        <taxon>Bacillota</taxon>
        <taxon>Bacilli</taxon>
        <taxon>Bacillales</taxon>
        <taxon>Bacillaceae</taxon>
    </lineage>
</organism>
<dbReference type="GO" id="GO:0019878">
    <property type="term" value="P:lysine biosynthetic process via aminoadipic acid"/>
    <property type="evidence" value="ECO:0007669"/>
    <property type="project" value="TreeGrafter"/>
</dbReference>
<evidence type="ECO:0000259" key="12">
    <source>
        <dbReference type="Pfam" id="PF01648"/>
    </source>
</evidence>
<keyword evidence="9 11" id="KW-0443">Lipid metabolism</keyword>
<dbReference type="Proteomes" id="UP000198571">
    <property type="component" value="Unassembled WGS sequence"/>
</dbReference>
<keyword evidence="10 11" id="KW-0275">Fatty acid biosynthesis</keyword>
<keyword evidence="5 11" id="KW-0808">Transferase</keyword>
<sequence>MIQGIGLDVVSLDRIARAYTNKAGFADRILTGKEKDLFKSFSDKRKIEFLAGRFAAKEAYAKALGCGIGKDVSFQDIEILSTEKGKPELVNLKDNKKPLVIHLSITHTNEYAAAQVVIEKRM</sequence>
<dbReference type="Gene3D" id="3.90.470.20">
    <property type="entry name" value="4'-phosphopantetheinyl transferase domain"/>
    <property type="match status" value="1"/>
</dbReference>
<comment type="similarity">
    <text evidence="2">Belongs to the P-Pant transferase superfamily. Gsp/Sfp/HetI/AcpT family.</text>
</comment>
<dbReference type="GO" id="GO:0006633">
    <property type="term" value="P:fatty acid biosynthetic process"/>
    <property type="evidence" value="ECO:0007669"/>
    <property type="project" value="UniProtKB-UniRule"/>
</dbReference>
<accession>A0A1H9WQX5</accession>
<evidence type="ECO:0000256" key="2">
    <source>
        <dbReference type="ARBA" id="ARBA00010990"/>
    </source>
</evidence>
<comment type="cofactor">
    <cofactor evidence="1 11">
        <name>Mg(2+)</name>
        <dbReference type="ChEBI" id="CHEBI:18420"/>
    </cofactor>
</comment>
<comment type="catalytic activity">
    <reaction evidence="11">
        <text>apo-[ACP] + CoA = holo-[ACP] + adenosine 3',5'-bisphosphate + H(+)</text>
        <dbReference type="Rhea" id="RHEA:12068"/>
        <dbReference type="Rhea" id="RHEA-COMP:9685"/>
        <dbReference type="Rhea" id="RHEA-COMP:9690"/>
        <dbReference type="ChEBI" id="CHEBI:15378"/>
        <dbReference type="ChEBI" id="CHEBI:29999"/>
        <dbReference type="ChEBI" id="CHEBI:57287"/>
        <dbReference type="ChEBI" id="CHEBI:58343"/>
        <dbReference type="ChEBI" id="CHEBI:64479"/>
        <dbReference type="EC" id="2.7.8.7"/>
    </reaction>
</comment>
<keyword evidence="7 11" id="KW-0276">Fatty acid metabolism</keyword>
<protein>
    <recommendedName>
        <fullName evidence="11">Holo-[acyl-carrier-protein] synthase</fullName>
        <shortName evidence="11">Holo-ACP synthase</shortName>
        <ecNumber evidence="11">2.7.8.7</ecNumber>
    </recommendedName>
    <alternativeName>
        <fullName evidence="11">4'-phosphopantetheinyl transferase AcpS</fullName>
    </alternativeName>
</protein>
<dbReference type="GO" id="GO:0008897">
    <property type="term" value="F:holo-[acyl-carrier-protein] synthase activity"/>
    <property type="evidence" value="ECO:0007669"/>
    <property type="project" value="UniProtKB-UniRule"/>
</dbReference>
<feature type="domain" description="4'-phosphopantetheinyl transferase" evidence="12">
    <location>
        <begin position="4"/>
        <end position="114"/>
    </location>
</feature>
<dbReference type="NCBIfam" id="TIGR00516">
    <property type="entry name" value="acpS"/>
    <property type="match status" value="1"/>
</dbReference>
<dbReference type="EMBL" id="FOGT01000019">
    <property type="protein sequence ID" value="SES36318.1"/>
    <property type="molecule type" value="Genomic_DNA"/>
</dbReference>
<evidence type="ECO:0000256" key="3">
    <source>
        <dbReference type="ARBA" id="ARBA00022490"/>
    </source>
</evidence>
<evidence type="ECO:0000256" key="1">
    <source>
        <dbReference type="ARBA" id="ARBA00001946"/>
    </source>
</evidence>
<evidence type="ECO:0000256" key="5">
    <source>
        <dbReference type="ARBA" id="ARBA00022679"/>
    </source>
</evidence>
<dbReference type="PANTHER" id="PTHR12215">
    <property type="entry name" value="PHOSPHOPANTETHEINE TRANSFERASE"/>
    <property type="match status" value="1"/>
</dbReference>
<dbReference type="STRING" id="1601833.SAMN05518684_11927"/>
<comment type="function">
    <text evidence="11">Transfers the 4'-phosphopantetheine moiety from coenzyme A to a Ser of acyl-carrier-protein.</text>
</comment>
<comment type="subcellular location">
    <subcellularLocation>
        <location evidence="11">Cytoplasm</location>
    </subcellularLocation>
</comment>
<dbReference type="OrthoDB" id="517356at2"/>
<gene>
    <name evidence="11" type="primary">acpS</name>
    <name evidence="13" type="ORF">SAMN05518684_11927</name>
</gene>
<dbReference type="NCBIfam" id="TIGR00556">
    <property type="entry name" value="pantethn_trn"/>
    <property type="match status" value="1"/>
</dbReference>
<keyword evidence="14" id="KW-1185">Reference proteome</keyword>
<dbReference type="GO" id="GO:0000287">
    <property type="term" value="F:magnesium ion binding"/>
    <property type="evidence" value="ECO:0007669"/>
    <property type="project" value="UniProtKB-UniRule"/>
</dbReference>
<dbReference type="HAMAP" id="MF_00101">
    <property type="entry name" value="AcpS"/>
    <property type="match status" value="1"/>
</dbReference>
<feature type="binding site" evidence="11">
    <location>
        <position position="8"/>
    </location>
    <ligand>
        <name>Mg(2+)</name>
        <dbReference type="ChEBI" id="CHEBI:18420"/>
    </ligand>
</feature>
<evidence type="ECO:0000256" key="10">
    <source>
        <dbReference type="ARBA" id="ARBA00023160"/>
    </source>
</evidence>